<dbReference type="STRING" id="436010.A0A166D939"/>
<sequence>MIMAVVYRMINAVAISSRFLRPRKDSERAEVKDKAGGELSHDEMRCSEMSKGVHVVADGYEPTAPKLADVETQISNHDIKPKNITYPFPDRFLAENLAGYDIAPALLSVILSEIEAAGSIEKVAENHHLGIIVTYETLTPKYERVLGRLVAILTSATAKNRSNPDFDQ</sequence>
<dbReference type="AlphaFoldDB" id="A0A166D939"/>
<gene>
    <name evidence="1" type="ORF">FIBSPDRAFT_1048783</name>
</gene>
<proteinExistence type="predicted"/>
<name>A0A166D939_9AGAM</name>
<evidence type="ECO:0000313" key="1">
    <source>
        <dbReference type="EMBL" id="KZP14455.1"/>
    </source>
</evidence>
<evidence type="ECO:0000313" key="2">
    <source>
        <dbReference type="Proteomes" id="UP000076532"/>
    </source>
</evidence>
<keyword evidence="2" id="KW-1185">Reference proteome</keyword>
<dbReference type="Proteomes" id="UP000076532">
    <property type="component" value="Unassembled WGS sequence"/>
</dbReference>
<organism evidence="1 2">
    <name type="scientific">Athelia psychrophila</name>
    <dbReference type="NCBI Taxonomy" id="1759441"/>
    <lineage>
        <taxon>Eukaryota</taxon>
        <taxon>Fungi</taxon>
        <taxon>Dikarya</taxon>
        <taxon>Basidiomycota</taxon>
        <taxon>Agaricomycotina</taxon>
        <taxon>Agaricomycetes</taxon>
        <taxon>Agaricomycetidae</taxon>
        <taxon>Atheliales</taxon>
        <taxon>Atheliaceae</taxon>
        <taxon>Athelia</taxon>
    </lineage>
</organism>
<dbReference type="EMBL" id="KV417617">
    <property type="protein sequence ID" value="KZP14455.1"/>
    <property type="molecule type" value="Genomic_DNA"/>
</dbReference>
<reference evidence="1 2" key="1">
    <citation type="journal article" date="2016" name="Mol. Biol. Evol.">
        <title>Comparative Genomics of Early-Diverging Mushroom-Forming Fungi Provides Insights into the Origins of Lignocellulose Decay Capabilities.</title>
        <authorList>
            <person name="Nagy L.G."/>
            <person name="Riley R."/>
            <person name="Tritt A."/>
            <person name="Adam C."/>
            <person name="Daum C."/>
            <person name="Floudas D."/>
            <person name="Sun H."/>
            <person name="Yadav J.S."/>
            <person name="Pangilinan J."/>
            <person name="Larsson K.H."/>
            <person name="Matsuura K."/>
            <person name="Barry K."/>
            <person name="Labutti K."/>
            <person name="Kuo R."/>
            <person name="Ohm R.A."/>
            <person name="Bhattacharya S.S."/>
            <person name="Shirouzu T."/>
            <person name="Yoshinaga Y."/>
            <person name="Martin F.M."/>
            <person name="Grigoriev I.V."/>
            <person name="Hibbett D.S."/>
        </authorList>
    </citation>
    <scope>NUCLEOTIDE SEQUENCE [LARGE SCALE GENOMIC DNA]</scope>
    <source>
        <strain evidence="1 2">CBS 109695</strain>
    </source>
</reference>
<accession>A0A166D939</accession>
<protein>
    <submittedName>
        <fullName evidence="1">Uncharacterized protein</fullName>
    </submittedName>
</protein>